<evidence type="ECO:0000313" key="2">
    <source>
        <dbReference type="Proteomes" id="UP000027647"/>
    </source>
</evidence>
<dbReference type="OrthoDB" id="9178514at2"/>
<dbReference type="AlphaFoldDB" id="A0A074MTY8"/>
<keyword evidence="2" id="KW-1185">Reference proteome</keyword>
<name>A0A074MTY8_ERYLO</name>
<evidence type="ECO:0000313" key="1">
    <source>
        <dbReference type="EMBL" id="KEO89082.1"/>
    </source>
</evidence>
<dbReference type="eggNOG" id="ENOG502ZA11">
    <property type="taxonomic scope" value="Bacteria"/>
</dbReference>
<accession>A0A074MTY8</accession>
<protein>
    <submittedName>
        <fullName evidence="1">Uncharacterized protein</fullName>
    </submittedName>
</protein>
<dbReference type="Proteomes" id="UP000027647">
    <property type="component" value="Unassembled WGS sequence"/>
</dbReference>
<sequence>MALKDEITSSYKSGTLPELFVERVRKRRSADVGTKFRAKVCRLHNDGMIDVLVAARSIVTATINQHDFFTVMMVYCDLIPALNAEVSDMLNAVKALVARAGNDGAAGMPNGAFREWAEQGERAKAVLAAIDTDDPEDSAYIYLALQALAKSDPGEALARALAHLADVQPATRSAAAKAIGTMELASAKSLEEAGKALMAAAIASDDKTLGHVMTAACEIARAHPHMEDWACQVLKSSEPNASEHALHQLSLELMFHGEELLPSLVANATTILQKVELKNSATISNIGSAARKLVDHGRLDEAMTLVTKMIAKHRELASLEAFDGFASSLRKLDSEQLANVILDWLGSLDPNLGQATMSLTAGHYGKSPLILTAAEATLARPDDELLLLAHRAIGYLFLHPITAASLVLSLMHGVGDKAAEAMQDILFDPLLINFSGELADWLKEGAKDEVDPVQPAIIDLLARLDEYIEGLRAAGEIEELIPSERERMIEGHRQHESMRQSHKEAEKKSVLLSIVSRSVLLYGTRSISKFVGMDGEEQRNEMPLHSFHHSFETPRLDILEPFDLDYTLRVFRAMRSVTL</sequence>
<dbReference type="EMBL" id="JMIW01000006">
    <property type="protein sequence ID" value="KEO89082.1"/>
    <property type="molecule type" value="Genomic_DNA"/>
</dbReference>
<dbReference type="SUPFAM" id="SSF48371">
    <property type="entry name" value="ARM repeat"/>
    <property type="match status" value="1"/>
</dbReference>
<proteinExistence type="predicted"/>
<gene>
    <name evidence="1" type="ORF">EH31_13670</name>
</gene>
<dbReference type="STRING" id="1044.EH31_13670"/>
<organism evidence="1 2">
    <name type="scientific">Erythrobacter longus</name>
    <dbReference type="NCBI Taxonomy" id="1044"/>
    <lineage>
        <taxon>Bacteria</taxon>
        <taxon>Pseudomonadati</taxon>
        <taxon>Pseudomonadota</taxon>
        <taxon>Alphaproteobacteria</taxon>
        <taxon>Sphingomonadales</taxon>
        <taxon>Erythrobacteraceae</taxon>
        <taxon>Erythrobacter/Porphyrobacter group</taxon>
        <taxon>Erythrobacter</taxon>
    </lineage>
</organism>
<dbReference type="RefSeq" id="WP_034960901.1">
    <property type="nucleotide sequence ID" value="NZ_JMIW01000006.1"/>
</dbReference>
<comment type="caution">
    <text evidence="1">The sequence shown here is derived from an EMBL/GenBank/DDBJ whole genome shotgun (WGS) entry which is preliminary data.</text>
</comment>
<reference evidence="1 2" key="1">
    <citation type="submission" date="2014-04" db="EMBL/GenBank/DDBJ databases">
        <title>A comprehensive comparison of genomes of Erythrobacter spp. strains.</title>
        <authorList>
            <person name="Zheng Q."/>
        </authorList>
    </citation>
    <scope>NUCLEOTIDE SEQUENCE [LARGE SCALE GENOMIC DNA]</scope>
    <source>
        <strain evidence="1 2">DSM 6997</strain>
    </source>
</reference>
<dbReference type="InterPro" id="IPR016024">
    <property type="entry name" value="ARM-type_fold"/>
</dbReference>